<dbReference type="InterPro" id="IPR050553">
    <property type="entry name" value="Thioredoxin_ResA/DsbE_sf"/>
</dbReference>
<evidence type="ECO:0000256" key="2">
    <source>
        <dbReference type="SAM" id="Phobius"/>
    </source>
</evidence>
<dbReference type="Pfam" id="PF00578">
    <property type="entry name" value="AhpC-TSA"/>
    <property type="match status" value="1"/>
</dbReference>
<dbReference type="PROSITE" id="PS51352">
    <property type="entry name" value="THIOREDOXIN_2"/>
    <property type="match status" value="1"/>
</dbReference>
<gene>
    <name evidence="4" type="ORF">NB231_11314</name>
</gene>
<dbReference type="OrthoDB" id="9788279at2"/>
<dbReference type="EMBL" id="AAOF01000003">
    <property type="protein sequence ID" value="EAR22321.1"/>
    <property type="molecule type" value="Genomic_DNA"/>
</dbReference>
<evidence type="ECO:0000256" key="1">
    <source>
        <dbReference type="ARBA" id="ARBA00023284"/>
    </source>
</evidence>
<keyword evidence="1" id="KW-0676">Redox-active center</keyword>
<dbReference type="Proteomes" id="UP000003374">
    <property type="component" value="Unassembled WGS sequence"/>
</dbReference>
<proteinExistence type="predicted"/>
<feature type="domain" description="Thioredoxin" evidence="3">
    <location>
        <begin position="32"/>
        <end position="173"/>
    </location>
</feature>
<dbReference type="STRING" id="314278.NB231_11314"/>
<comment type="caution">
    <text evidence="4">The sequence shown here is derived from an EMBL/GenBank/DDBJ whole genome shotgun (WGS) entry which is preliminary data.</text>
</comment>
<dbReference type="GO" id="GO:0016209">
    <property type="term" value="F:antioxidant activity"/>
    <property type="evidence" value="ECO:0007669"/>
    <property type="project" value="InterPro"/>
</dbReference>
<dbReference type="InterPro" id="IPR017937">
    <property type="entry name" value="Thioredoxin_CS"/>
</dbReference>
<protein>
    <submittedName>
        <fullName evidence="4">Thioredoxin</fullName>
    </submittedName>
</protein>
<dbReference type="eggNOG" id="COG0526">
    <property type="taxonomic scope" value="Bacteria"/>
</dbReference>
<dbReference type="CDD" id="cd02966">
    <property type="entry name" value="TlpA_like_family"/>
    <property type="match status" value="1"/>
</dbReference>
<sequence>MNRGPLWWSLIVLIVLLVGVTIGIGSHTWYSNLEGSQRPVFTLPAMSSGKQKSIAEWDGKLVVLNFWATWCEPCRREIPLLITLQRQYEERGLQVLGVAIDSRVAIRDFAATLSINYPVLYGVEAAMDVAASYGDEQGTLPYTVVIDRSGRIRQVFRKELKRPDIEPVIRELL</sequence>
<evidence type="ECO:0000313" key="4">
    <source>
        <dbReference type="EMBL" id="EAR22321.1"/>
    </source>
</evidence>
<organism evidence="4 5">
    <name type="scientific">Nitrococcus mobilis Nb-231</name>
    <dbReference type="NCBI Taxonomy" id="314278"/>
    <lineage>
        <taxon>Bacteria</taxon>
        <taxon>Pseudomonadati</taxon>
        <taxon>Pseudomonadota</taxon>
        <taxon>Gammaproteobacteria</taxon>
        <taxon>Chromatiales</taxon>
        <taxon>Ectothiorhodospiraceae</taxon>
        <taxon>Nitrococcus</taxon>
    </lineage>
</organism>
<dbReference type="SUPFAM" id="SSF52833">
    <property type="entry name" value="Thioredoxin-like"/>
    <property type="match status" value="1"/>
</dbReference>
<dbReference type="AlphaFoldDB" id="A4BP20"/>
<dbReference type="InterPro" id="IPR013766">
    <property type="entry name" value="Thioredoxin_domain"/>
</dbReference>
<dbReference type="Gene3D" id="3.40.30.10">
    <property type="entry name" value="Glutaredoxin"/>
    <property type="match status" value="1"/>
</dbReference>
<keyword evidence="2" id="KW-0812">Transmembrane</keyword>
<dbReference type="HOGENOM" id="CLU_042529_11_1_6"/>
<accession>A4BP20</accession>
<dbReference type="PROSITE" id="PS00194">
    <property type="entry name" value="THIOREDOXIN_1"/>
    <property type="match status" value="1"/>
</dbReference>
<keyword evidence="2" id="KW-0472">Membrane</keyword>
<evidence type="ECO:0000313" key="5">
    <source>
        <dbReference type="Proteomes" id="UP000003374"/>
    </source>
</evidence>
<dbReference type="InterPro" id="IPR036249">
    <property type="entry name" value="Thioredoxin-like_sf"/>
</dbReference>
<dbReference type="RefSeq" id="WP_005002608.1">
    <property type="nucleotide sequence ID" value="NZ_CH672427.1"/>
</dbReference>
<keyword evidence="5" id="KW-1185">Reference proteome</keyword>
<dbReference type="PANTHER" id="PTHR42852">
    <property type="entry name" value="THIOL:DISULFIDE INTERCHANGE PROTEIN DSBE"/>
    <property type="match status" value="1"/>
</dbReference>
<name>A4BP20_9GAMM</name>
<dbReference type="GO" id="GO:0015036">
    <property type="term" value="F:disulfide oxidoreductase activity"/>
    <property type="evidence" value="ECO:0007669"/>
    <property type="project" value="UniProtKB-ARBA"/>
</dbReference>
<feature type="transmembrane region" description="Helical" evidence="2">
    <location>
        <begin position="6"/>
        <end position="30"/>
    </location>
</feature>
<reference evidence="4 5" key="1">
    <citation type="submission" date="2006-02" db="EMBL/GenBank/DDBJ databases">
        <authorList>
            <person name="Waterbury J."/>
            <person name="Ferriera S."/>
            <person name="Johnson J."/>
            <person name="Kravitz S."/>
            <person name="Halpern A."/>
            <person name="Remington K."/>
            <person name="Beeson K."/>
            <person name="Tran B."/>
            <person name="Rogers Y.-H."/>
            <person name="Friedman R."/>
            <person name="Venter J.C."/>
        </authorList>
    </citation>
    <scope>NUCLEOTIDE SEQUENCE [LARGE SCALE GENOMIC DNA]</scope>
    <source>
        <strain evidence="4 5">Nb-231</strain>
    </source>
</reference>
<dbReference type="InterPro" id="IPR000866">
    <property type="entry name" value="AhpC/TSA"/>
</dbReference>
<keyword evidence="2" id="KW-1133">Transmembrane helix</keyword>
<dbReference type="PANTHER" id="PTHR42852:SF18">
    <property type="entry name" value="CHROMOSOME UNDETERMINED SCAFFOLD_47, WHOLE GENOME SHOTGUN SEQUENCE"/>
    <property type="match status" value="1"/>
</dbReference>
<evidence type="ECO:0000259" key="3">
    <source>
        <dbReference type="PROSITE" id="PS51352"/>
    </source>
</evidence>